<dbReference type="Gene3D" id="1.10.10.60">
    <property type="entry name" value="Homeodomain-like"/>
    <property type="match status" value="1"/>
</dbReference>
<evidence type="ECO:0000259" key="8">
    <source>
        <dbReference type="PROSITE" id="PS50071"/>
    </source>
</evidence>
<dbReference type="PROSITE" id="PS50071">
    <property type="entry name" value="HOMEOBOX_2"/>
    <property type="match status" value="1"/>
</dbReference>
<accession>K3XYC8</accession>
<dbReference type="PANTHER" id="PTHR11850">
    <property type="entry name" value="HOMEOBOX PROTEIN TRANSCRIPTION FACTORS"/>
    <property type="match status" value="1"/>
</dbReference>
<dbReference type="SMART" id="SM01188">
    <property type="entry name" value="ELK"/>
    <property type="match status" value="1"/>
</dbReference>
<dbReference type="InterPro" id="IPR005540">
    <property type="entry name" value="KNOX1"/>
</dbReference>
<feature type="DNA-binding region" description="Homeobox; TALE-type" evidence="5">
    <location>
        <begin position="229"/>
        <end position="292"/>
    </location>
</feature>
<reference evidence="11" key="1">
    <citation type="journal article" date="2012" name="Nat. Biotechnol.">
        <title>Reference genome sequence of the model plant Setaria.</title>
        <authorList>
            <person name="Bennetzen J.L."/>
            <person name="Schmutz J."/>
            <person name="Wang H."/>
            <person name="Percifield R."/>
            <person name="Hawkins J."/>
            <person name="Pontaroli A.C."/>
            <person name="Estep M."/>
            <person name="Feng L."/>
            <person name="Vaughn J.N."/>
            <person name="Grimwood J."/>
            <person name="Jenkins J."/>
            <person name="Barry K."/>
            <person name="Lindquist E."/>
            <person name="Hellsten U."/>
            <person name="Deshpande S."/>
            <person name="Wang X."/>
            <person name="Wu X."/>
            <person name="Mitros T."/>
            <person name="Triplett J."/>
            <person name="Yang X."/>
            <person name="Ye C.Y."/>
            <person name="Mauro-Herrera M."/>
            <person name="Wang L."/>
            <person name="Li P."/>
            <person name="Sharma M."/>
            <person name="Sharma R."/>
            <person name="Ronald P.C."/>
            <person name="Panaud O."/>
            <person name="Kellogg E.A."/>
            <person name="Brutnell T.P."/>
            <person name="Doust A.N."/>
            <person name="Tuskan G.A."/>
            <person name="Rokhsar D."/>
            <person name="Devos K.M."/>
        </authorList>
    </citation>
    <scope>NUCLEOTIDE SEQUENCE [LARGE SCALE GENOMIC DNA]</scope>
    <source>
        <strain evidence="11">cv. Yugu1</strain>
    </source>
</reference>
<dbReference type="CDD" id="cd00086">
    <property type="entry name" value="homeodomain"/>
    <property type="match status" value="1"/>
</dbReference>
<evidence type="ECO:0000256" key="7">
    <source>
        <dbReference type="SAM" id="MobiDB-lite"/>
    </source>
</evidence>
<evidence type="ECO:0000256" key="3">
    <source>
        <dbReference type="ARBA" id="ARBA00023155"/>
    </source>
</evidence>
<keyword evidence="11" id="KW-1185">Reference proteome</keyword>
<dbReference type="InterPro" id="IPR008422">
    <property type="entry name" value="KN_HD"/>
</dbReference>
<organism evidence="10 11">
    <name type="scientific">Setaria italica</name>
    <name type="common">Foxtail millet</name>
    <name type="synonym">Panicum italicum</name>
    <dbReference type="NCBI Taxonomy" id="4555"/>
    <lineage>
        <taxon>Eukaryota</taxon>
        <taxon>Viridiplantae</taxon>
        <taxon>Streptophyta</taxon>
        <taxon>Embryophyta</taxon>
        <taxon>Tracheophyta</taxon>
        <taxon>Spermatophyta</taxon>
        <taxon>Magnoliopsida</taxon>
        <taxon>Liliopsida</taxon>
        <taxon>Poales</taxon>
        <taxon>Poaceae</taxon>
        <taxon>PACMAD clade</taxon>
        <taxon>Panicoideae</taxon>
        <taxon>Panicodae</taxon>
        <taxon>Paniceae</taxon>
        <taxon>Cenchrinae</taxon>
        <taxon>Setaria</taxon>
    </lineage>
</organism>
<reference evidence="10" key="2">
    <citation type="submission" date="2018-08" db="UniProtKB">
        <authorList>
            <consortium name="EnsemblPlants"/>
        </authorList>
    </citation>
    <scope>IDENTIFICATION</scope>
    <source>
        <strain evidence="10">Yugu1</strain>
    </source>
</reference>
<feature type="region of interest" description="Disordered" evidence="7">
    <location>
        <begin position="285"/>
        <end position="316"/>
    </location>
</feature>
<gene>
    <name evidence="10" type="primary">LOC101785919</name>
</gene>
<keyword evidence="4 5" id="KW-0539">Nucleus</keyword>
<dbReference type="EnsemblPlants" id="KQL11218">
    <property type="protein sequence ID" value="KQL11218"/>
    <property type="gene ID" value="SETIT_006932mg"/>
</dbReference>
<evidence type="ECO:0000256" key="4">
    <source>
        <dbReference type="ARBA" id="ARBA00023242"/>
    </source>
</evidence>
<dbReference type="SUPFAM" id="SSF46689">
    <property type="entry name" value="Homeodomain-like"/>
    <property type="match status" value="1"/>
</dbReference>
<comment type="subcellular location">
    <subcellularLocation>
        <location evidence="1 5">Nucleus</location>
    </subcellularLocation>
</comment>
<dbReference type="Pfam" id="PF03789">
    <property type="entry name" value="ELK"/>
    <property type="match status" value="1"/>
</dbReference>
<evidence type="ECO:0000256" key="5">
    <source>
        <dbReference type="PROSITE-ProRule" id="PRU00108"/>
    </source>
</evidence>
<feature type="domain" description="Homeobox" evidence="8">
    <location>
        <begin position="228"/>
        <end position="291"/>
    </location>
</feature>
<keyword evidence="2 5" id="KW-0238">DNA-binding</keyword>
<evidence type="ECO:0000259" key="9">
    <source>
        <dbReference type="PROSITE" id="PS51213"/>
    </source>
</evidence>
<evidence type="ECO:0000256" key="2">
    <source>
        <dbReference type="ARBA" id="ARBA00023125"/>
    </source>
</evidence>
<dbReference type="GO" id="GO:0003677">
    <property type="term" value="F:DNA binding"/>
    <property type="evidence" value="ECO:0007669"/>
    <property type="project" value="UniProtKB-UniRule"/>
</dbReference>
<dbReference type="EMBL" id="AGNK02002585">
    <property type="status" value="NOT_ANNOTATED_CDS"/>
    <property type="molecule type" value="Genomic_DNA"/>
</dbReference>
<name>K3XYC8_SETIT</name>
<dbReference type="InterPro" id="IPR050224">
    <property type="entry name" value="TALE_homeobox"/>
</dbReference>
<dbReference type="InterPro" id="IPR009057">
    <property type="entry name" value="Homeodomain-like_sf"/>
</dbReference>
<dbReference type="Pfam" id="PF05920">
    <property type="entry name" value="Homeobox_KN"/>
    <property type="match status" value="1"/>
</dbReference>
<dbReference type="InterPro" id="IPR005541">
    <property type="entry name" value="KNOX2"/>
</dbReference>
<dbReference type="GO" id="GO:0005634">
    <property type="term" value="C:nucleus"/>
    <property type="evidence" value="ECO:0007669"/>
    <property type="project" value="UniProtKB-SubCell"/>
</dbReference>
<dbReference type="SMART" id="SM00389">
    <property type="entry name" value="HOX"/>
    <property type="match status" value="1"/>
</dbReference>
<dbReference type="AlphaFoldDB" id="K3XYC8"/>
<dbReference type="Gramene" id="KQL11218">
    <property type="protein sequence ID" value="KQL11218"/>
    <property type="gene ID" value="SETIT_006932mg"/>
</dbReference>
<feature type="domain" description="ELK" evidence="9">
    <location>
        <begin position="208"/>
        <end position="228"/>
    </location>
</feature>
<dbReference type="InterPro" id="IPR001356">
    <property type="entry name" value="HD"/>
</dbReference>
<keyword evidence="3 5" id="KW-0371">Homeobox</keyword>
<proteinExistence type="inferred from homology"/>
<evidence type="ECO:0000313" key="10">
    <source>
        <dbReference type="EnsemblPlants" id="KQL11218"/>
    </source>
</evidence>
<protein>
    <recommendedName>
        <fullName evidence="12">Homeobox domain-containing protein</fullName>
    </recommendedName>
</protein>
<evidence type="ECO:0000256" key="1">
    <source>
        <dbReference type="ARBA" id="ARBA00004123"/>
    </source>
</evidence>
<dbReference type="Pfam" id="PF03791">
    <property type="entry name" value="KNOX2"/>
    <property type="match status" value="1"/>
</dbReference>
<dbReference type="SMART" id="SM01256">
    <property type="entry name" value="KNOX2"/>
    <property type="match status" value="1"/>
</dbReference>
<evidence type="ECO:0000256" key="6">
    <source>
        <dbReference type="PROSITE-ProRule" id="PRU00559"/>
    </source>
</evidence>
<evidence type="ECO:0000313" key="11">
    <source>
        <dbReference type="Proteomes" id="UP000004995"/>
    </source>
</evidence>
<sequence length="316" mass="34353">MAFHYPDHALAMDPAAAAAAAGVGAAVNPSFVPGGGGVGGPGGWEREKAAIAAHPLYERLLEAHVACLRVATPVDQLPRIDAQIAARPPPMAAAAAAGGAQSGGEELDLFMTHYVLLLCSFKEQLQQHVRVHAMEAVMACWELEQTLQSLTGASPGEGTGATMSDDEDNQVDSESNMFDGNEGSDGMGFGPLMLTEGERSLVERVRQELKHELKQGYREKLVDIREEIMRKRRAGKLPGDTASTLKAWWQAHSKWPYPTEEDKARLVQETGLQLKQINNWFINQRKRNWHSNPASSSSDKSKRKSTAGDGNAEQSW</sequence>
<dbReference type="PROSITE" id="PS51213">
    <property type="entry name" value="ELK"/>
    <property type="match status" value="1"/>
</dbReference>
<evidence type="ECO:0008006" key="12">
    <source>
        <dbReference type="Google" id="ProtNLM"/>
    </source>
</evidence>
<dbReference type="SMART" id="SM01255">
    <property type="entry name" value="KNOX1"/>
    <property type="match status" value="1"/>
</dbReference>
<comment type="similarity">
    <text evidence="6">Belongs to the TALE/KNOX homeobox family.</text>
</comment>
<dbReference type="InterPro" id="IPR005539">
    <property type="entry name" value="ELK_dom"/>
</dbReference>
<dbReference type="FunFam" id="1.10.10.60:FF:000143">
    <property type="entry name" value="homeobox protein knotted-1-like 3 isoform X1"/>
    <property type="match status" value="1"/>
</dbReference>
<dbReference type="Proteomes" id="UP000004995">
    <property type="component" value="Unassembled WGS sequence"/>
</dbReference>
<feature type="region of interest" description="Disordered" evidence="7">
    <location>
        <begin position="151"/>
        <end position="172"/>
    </location>
</feature>
<dbReference type="GO" id="GO:0006355">
    <property type="term" value="P:regulation of DNA-templated transcription"/>
    <property type="evidence" value="ECO:0007669"/>
    <property type="project" value="InterPro"/>
</dbReference>
<dbReference type="ExpressionAtlas" id="K3XYC8">
    <property type="expression patterns" value="baseline"/>
</dbReference>
<dbReference type="Pfam" id="PF03790">
    <property type="entry name" value="KNOX1"/>
    <property type="match status" value="1"/>
</dbReference>